<dbReference type="GO" id="GO:0008270">
    <property type="term" value="F:zinc ion binding"/>
    <property type="evidence" value="ECO:0007669"/>
    <property type="project" value="UniProtKB-KW"/>
</dbReference>
<evidence type="ECO:0000256" key="7">
    <source>
        <dbReference type="SAM" id="MobiDB-lite"/>
    </source>
</evidence>
<feature type="compositionally biased region" description="Low complexity" evidence="7">
    <location>
        <begin position="419"/>
        <end position="437"/>
    </location>
</feature>
<dbReference type="GO" id="GO:0003677">
    <property type="term" value="F:DNA binding"/>
    <property type="evidence" value="ECO:0007669"/>
    <property type="project" value="InterPro"/>
</dbReference>
<dbReference type="InterPro" id="IPR017907">
    <property type="entry name" value="Znf_RING_CS"/>
</dbReference>
<dbReference type="SUPFAM" id="SSF49599">
    <property type="entry name" value="TRAF domain-like"/>
    <property type="match status" value="2"/>
</dbReference>
<keyword evidence="1 6" id="KW-0479">Metal-binding</keyword>
<dbReference type="PROSITE" id="PS50145">
    <property type="entry name" value="ZF_TRAF"/>
    <property type="match status" value="2"/>
</dbReference>
<feature type="region of interest" description="Disordered" evidence="7">
    <location>
        <begin position="284"/>
        <end position="327"/>
    </location>
</feature>
<evidence type="ECO:0008006" key="12">
    <source>
        <dbReference type="Google" id="ProtNLM"/>
    </source>
</evidence>
<dbReference type="GeneID" id="39600227"/>
<dbReference type="Pfam" id="PF13445">
    <property type="entry name" value="zf-RING_UBOX"/>
    <property type="match status" value="1"/>
</dbReference>
<feature type="compositionally biased region" description="Basic and acidic residues" evidence="7">
    <location>
        <begin position="441"/>
        <end position="452"/>
    </location>
</feature>
<dbReference type="VEuPathDB" id="FungiDB:C8Q69DRAFT_471967"/>
<keyword evidence="2" id="KW-0227">DNA damage</keyword>
<name>A0A443HPY3_BYSSP</name>
<dbReference type="Gene3D" id="3.30.40.10">
    <property type="entry name" value="Zinc/RING finger domain, C3HC4 (zinc finger)"/>
    <property type="match status" value="4"/>
</dbReference>
<dbReference type="RefSeq" id="XP_028483553.1">
    <property type="nucleotide sequence ID" value="XM_028630950.1"/>
</dbReference>
<accession>A0A443HPY3</accession>
<feature type="compositionally biased region" description="Polar residues" evidence="7">
    <location>
        <begin position="401"/>
        <end position="415"/>
    </location>
</feature>
<gene>
    <name evidence="10" type="ORF">C8Q69DRAFT_471967</name>
</gene>
<keyword evidence="3 6" id="KW-0863">Zinc-finger</keyword>
<evidence type="ECO:0000256" key="1">
    <source>
        <dbReference type="ARBA" id="ARBA00022723"/>
    </source>
</evidence>
<dbReference type="InterPro" id="IPR013083">
    <property type="entry name" value="Znf_RING/FYVE/PHD"/>
</dbReference>
<evidence type="ECO:0000256" key="2">
    <source>
        <dbReference type="ARBA" id="ARBA00022763"/>
    </source>
</evidence>
<evidence type="ECO:0000256" key="3">
    <source>
        <dbReference type="ARBA" id="ARBA00022771"/>
    </source>
</evidence>
<dbReference type="SMART" id="SM00734">
    <property type="entry name" value="ZnF_Rad18"/>
    <property type="match status" value="2"/>
</dbReference>
<evidence type="ECO:0000256" key="4">
    <source>
        <dbReference type="ARBA" id="ARBA00022833"/>
    </source>
</evidence>
<keyword evidence="4 6" id="KW-0862">Zinc</keyword>
<organism evidence="10 11">
    <name type="scientific">Byssochlamys spectabilis</name>
    <name type="common">Paecilomyces variotii</name>
    <dbReference type="NCBI Taxonomy" id="264951"/>
    <lineage>
        <taxon>Eukaryota</taxon>
        <taxon>Fungi</taxon>
        <taxon>Dikarya</taxon>
        <taxon>Ascomycota</taxon>
        <taxon>Pezizomycotina</taxon>
        <taxon>Eurotiomycetes</taxon>
        <taxon>Eurotiomycetidae</taxon>
        <taxon>Eurotiales</taxon>
        <taxon>Thermoascaceae</taxon>
        <taxon>Paecilomyces</taxon>
    </lineage>
</organism>
<dbReference type="InterPro" id="IPR001841">
    <property type="entry name" value="Znf_RING"/>
</dbReference>
<evidence type="ECO:0000256" key="5">
    <source>
        <dbReference type="ARBA" id="ARBA00023204"/>
    </source>
</evidence>
<feature type="region of interest" description="Disordered" evidence="7">
    <location>
        <begin position="400"/>
        <end position="452"/>
    </location>
</feature>
<feature type="domain" description="TRAF-type" evidence="9">
    <location>
        <begin position="181"/>
        <end position="235"/>
    </location>
</feature>
<feature type="compositionally biased region" description="Low complexity" evidence="7">
    <location>
        <begin position="293"/>
        <end position="327"/>
    </location>
</feature>
<evidence type="ECO:0000313" key="10">
    <source>
        <dbReference type="EMBL" id="RWQ93908.1"/>
    </source>
</evidence>
<dbReference type="InterPro" id="IPR001293">
    <property type="entry name" value="Znf_TRAF"/>
</dbReference>
<dbReference type="Pfam" id="PF02176">
    <property type="entry name" value="zf-TRAF"/>
    <property type="match status" value="2"/>
</dbReference>
<keyword evidence="11" id="KW-1185">Reference proteome</keyword>
<evidence type="ECO:0000259" key="8">
    <source>
        <dbReference type="PROSITE" id="PS50089"/>
    </source>
</evidence>
<evidence type="ECO:0000256" key="6">
    <source>
        <dbReference type="PROSITE-ProRule" id="PRU00207"/>
    </source>
</evidence>
<dbReference type="SUPFAM" id="SSF57850">
    <property type="entry name" value="RING/U-box"/>
    <property type="match status" value="1"/>
</dbReference>
<dbReference type="AlphaFoldDB" id="A0A443HPY3"/>
<comment type="caution">
    <text evidence="10">The sequence shown here is derived from an EMBL/GenBank/DDBJ whole genome shotgun (WGS) entry which is preliminary data.</text>
</comment>
<dbReference type="Proteomes" id="UP000283841">
    <property type="component" value="Unassembled WGS sequence"/>
</dbReference>
<reference evidence="10 11" key="1">
    <citation type="journal article" date="2018" name="Front. Microbiol.">
        <title>Genomic and genetic insights into a cosmopolitan fungus, Paecilomyces variotii (Eurotiales).</title>
        <authorList>
            <person name="Urquhart A.S."/>
            <person name="Mondo S.J."/>
            <person name="Makela M.R."/>
            <person name="Hane J.K."/>
            <person name="Wiebenga A."/>
            <person name="He G."/>
            <person name="Mihaltcheva S."/>
            <person name="Pangilinan J."/>
            <person name="Lipzen A."/>
            <person name="Barry K."/>
            <person name="de Vries R.P."/>
            <person name="Grigoriev I.V."/>
            <person name="Idnurm A."/>
        </authorList>
    </citation>
    <scope>NUCLEOTIDE SEQUENCE [LARGE SCALE GENOMIC DNA]</scope>
    <source>
        <strain evidence="10 11">CBS 101075</strain>
    </source>
</reference>
<dbReference type="InterPro" id="IPR006642">
    <property type="entry name" value="Rad18_UBZ4"/>
</dbReference>
<dbReference type="PROSITE" id="PS00518">
    <property type="entry name" value="ZF_RING_1"/>
    <property type="match status" value="1"/>
</dbReference>
<feature type="zinc finger region" description="TRAF-type" evidence="6">
    <location>
        <begin position="181"/>
        <end position="235"/>
    </location>
</feature>
<dbReference type="STRING" id="264951.A0A443HPY3"/>
<dbReference type="PROSITE" id="PS50089">
    <property type="entry name" value="ZF_RING_2"/>
    <property type="match status" value="1"/>
</dbReference>
<feature type="domain" description="TRAF-type" evidence="9">
    <location>
        <begin position="99"/>
        <end position="144"/>
    </location>
</feature>
<feature type="zinc finger region" description="TRAF-type" evidence="6">
    <location>
        <begin position="99"/>
        <end position="144"/>
    </location>
</feature>
<dbReference type="SMART" id="SM00184">
    <property type="entry name" value="RING"/>
    <property type="match status" value="1"/>
</dbReference>
<dbReference type="PANTHER" id="PTHR10131:SF94">
    <property type="entry name" value="TNF RECEPTOR-ASSOCIATED FACTOR 4"/>
    <property type="match status" value="1"/>
</dbReference>
<dbReference type="EMBL" id="RCNU01000008">
    <property type="protein sequence ID" value="RWQ93908.1"/>
    <property type="molecule type" value="Genomic_DNA"/>
</dbReference>
<sequence>MTTSLLDLLAKMGSDRSMDELVDLRALEYVSSYDAHLMCPICHCPFIRPVRLQCDHVFCQTCLNSAMNAIDVSPEDFTCPTCRAPTKDIFMNVPRLLINMCDDILVKCPYSDGGCKETIPRGHVQSHVDKYCEYKLMPCPSLTCDKKTRKKNMSPDHRCMHTIHRCDQCEEAVMEQDLEEHVNELCPSLRTNCPDCHASIFRNALKEHIDSCPEAIHPCPAAKYGCPVKLKRAELGIHEQSCPLITMGPYFEAQNSRMDSMEVTIKHLKQRNEILEDGIANIQSTLMESTRAPPESRTRSSGRTRSDSPSSPQETSSNSTVDRSSNLSSSTATTYLLSLHESLRDEVAQLSHAITDLDARASMAIMNESLRIMEDMAHTNAALNSVRMQVHWLMNPRLHQGQRSSSVSPGTSSQARAVGLGSSSSGSSSAAGPSPSSRSRRLSDGGREGTKL</sequence>
<dbReference type="GO" id="GO:0006281">
    <property type="term" value="P:DNA repair"/>
    <property type="evidence" value="ECO:0007669"/>
    <property type="project" value="UniProtKB-KW"/>
</dbReference>
<keyword evidence="5" id="KW-0234">DNA repair</keyword>
<feature type="domain" description="RING-type" evidence="8">
    <location>
        <begin position="39"/>
        <end position="83"/>
    </location>
</feature>
<proteinExistence type="predicted"/>
<dbReference type="InterPro" id="IPR027370">
    <property type="entry name" value="Znf-RING_euk"/>
</dbReference>
<dbReference type="PANTHER" id="PTHR10131">
    <property type="entry name" value="TNF RECEPTOR ASSOCIATED FACTOR"/>
    <property type="match status" value="1"/>
</dbReference>
<evidence type="ECO:0000313" key="11">
    <source>
        <dbReference type="Proteomes" id="UP000283841"/>
    </source>
</evidence>
<evidence type="ECO:0000259" key="9">
    <source>
        <dbReference type="PROSITE" id="PS50145"/>
    </source>
</evidence>
<protein>
    <recommendedName>
        <fullName evidence="12">TRAF-like signal transducer</fullName>
    </recommendedName>
</protein>